<gene>
    <name evidence="2" type="ORF">FWK35_00037433</name>
</gene>
<keyword evidence="3" id="KW-1185">Reference proteome</keyword>
<protein>
    <submittedName>
        <fullName evidence="2">Ribosome biogenesis protein TSR3 isoform X1</fullName>
    </submittedName>
</protein>
<dbReference type="EMBL" id="VUJU01011249">
    <property type="protein sequence ID" value="KAF0711453.1"/>
    <property type="molecule type" value="Genomic_DNA"/>
</dbReference>
<dbReference type="AlphaFoldDB" id="A0A6G0VVZ6"/>
<dbReference type="Proteomes" id="UP000478052">
    <property type="component" value="Unassembled WGS sequence"/>
</dbReference>
<dbReference type="OrthoDB" id="6630206at2759"/>
<evidence type="ECO:0000313" key="3">
    <source>
        <dbReference type="Proteomes" id="UP000478052"/>
    </source>
</evidence>
<organism evidence="2 3">
    <name type="scientific">Aphis craccivora</name>
    <name type="common">Cowpea aphid</name>
    <dbReference type="NCBI Taxonomy" id="307492"/>
    <lineage>
        <taxon>Eukaryota</taxon>
        <taxon>Metazoa</taxon>
        <taxon>Ecdysozoa</taxon>
        <taxon>Arthropoda</taxon>
        <taxon>Hexapoda</taxon>
        <taxon>Insecta</taxon>
        <taxon>Pterygota</taxon>
        <taxon>Neoptera</taxon>
        <taxon>Paraneoptera</taxon>
        <taxon>Hemiptera</taxon>
        <taxon>Sternorrhyncha</taxon>
        <taxon>Aphidomorpha</taxon>
        <taxon>Aphidoidea</taxon>
        <taxon>Aphididae</taxon>
        <taxon>Aphidini</taxon>
        <taxon>Aphis</taxon>
        <taxon>Aphis</taxon>
    </lineage>
</organism>
<reference evidence="2 3" key="1">
    <citation type="submission" date="2019-08" db="EMBL/GenBank/DDBJ databases">
        <title>Whole genome of Aphis craccivora.</title>
        <authorList>
            <person name="Voronova N.V."/>
            <person name="Shulinski R.S."/>
            <person name="Bandarenka Y.V."/>
            <person name="Zhorov D.G."/>
            <person name="Warner D."/>
        </authorList>
    </citation>
    <scope>NUCLEOTIDE SEQUENCE [LARGE SCALE GENOMIC DNA]</scope>
    <source>
        <strain evidence="2">180601</strain>
        <tissue evidence="2">Whole Body</tissue>
    </source>
</reference>
<evidence type="ECO:0000256" key="1">
    <source>
        <dbReference type="SAM" id="MobiDB-lite"/>
    </source>
</evidence>
<feature type="non-terminal residue" evidence="2">
    <location>
        <position position="1"/>
    </location>
</feature>
<evidence type="ECO:0000313" key="2">
    <source>
        <dbReference type="EMBL" id="KAF0711453.1"/>
    </source>
</evidence>
<name>A0A6G0VVZ6_APHCR</name>
<feature type="region of interest" description="Disordered" evidence="1">
    <location>
        <begin position="35"/>
        <end position="54"/>
    </location>
</feature>
<proteinExistence type="predicted"/>
<accession>A0A6G0VVZ6</accession>
<feature type="non-terminal residue" evidence="2">
    <location>
        <position position="178"/>
    </location>
</feature>
<sequence length="178" mass="20224">NLGGTTIEEVIEVDEQICDNKHPFEDFLIGCSHTSSQNPSLNESNESQSLSSSKQLMREKIEDFGKVERLTYKADVIDYWKENKTSKPELKNNKTPGEDGIQGEILKNMDELAINRIHDIIENLWSEEQLPKDWGTALICPIFKKGDPQKCNSYRGIALLDMAYKVLSYCLLDSVVPK</sequence>
<comment type="caution">
    <text evidence="2">The sequence shown here is derived from an EMBL/GenBank/DDBJ whole genome shotgun (WGS) entry which is preliminary data.</text>
</comment>
<dbReference type="PANTHER" id="PTHR19446">
    <property type="entry name" value="REVERSE TRANSCRIPTASES"/>
    <property type="match status" value="1"/>
</dbReference>